<keyword evidence="3" id="KW-0809">Transit peptide</keyword>
<evidence type="ECO:0008006" key="6">
    <source>
        <dbReference type="Google" id="ProtNLM"/>
    </source>
</evidence>
<comment type="similarity">
    <text evidence="1">Belongs to the PPR family. P subfamily.</text>
</comment>
<dbReference type="Proteomes" id="UP000007752">
    <property type="component" value="Chromosome 6"/>
</dbReference>
<organism evidence="5">
    <name type="scientific">Oryza sativa subsp. japonica</name>
    <name type="common">Rice</name>
    <dbReference type="NCBI Taxonomy" id="39947"/>
    <lineage>
        <taxon>Eukaryota</taxon>
        <taxon>Viridiplantae</taxon>
        <taxon>Streptophyta</taxon>
        <taxon>Embryophyta</taxon>
        <taxon>Tracheophyta</taxon>
        <taxon>Spermatophyta</taxon>
        <taxon>Magnoliopsida</taxon>
        <taxon>Liliopsida</taxon>
        <taxon>Poales</taxon>
        <taxon>Poaceae</taxon>
        <taxon>BOP clade</taxon>
        <taxon>Oryzoideae</taxon>
        <taxon>Oryzeae</taxon>
        <taxon>Oryzinae</taxon>
        <taxon>Oryza</taxon>
        <taxon>Oryza sativa</taxon>
    </lineage>
</organism>
<dbReference type="Gene3D" id="1.25.40.10">
    <property type="entry name" value="Tetratricopeptide repeat domain"/>
    <property type="match status" value="1"/>
</dbReference>
<accession>B9FQB6</accession>
<evidence type="ECO:0000256" key="4">
    <source>
        <dbReference type="PROSITE-ProRule" id="PRU00708"/>
    </source>
</evidence>
<dbReference type="EMBL" id="CM000143">
    <property type="protein sequence ID" value="EEE66158.1"/>
    <property type="molecule type" value="Genomic_DNA"/>
</dbReference>
<evidence type="ECO:0000256" key="2">
    <source>
        <dbReference type="ARBA" id="ARBA00022737"/>
    </source>
</evidence>
<feature type="repeat" description="PPR" evidence="4">
    <location>
        <begin position="147"/>
        <end position="181"/>
    </location>
</feature>
<gene>
    <name evidence="5" type="ORF">OsJ_22227</name>
</gene>
<protein>
    <recommendedName>
        <fullName evidence="6">Pentatricopeptide repeat-containing protein</fullName>
    </recommendedName>
</protein>
<dbReference type="InterPro" id="IPR050872">
    <property type="entry name" value="PPR_P_subfamily"/>
</dbReference>
<dbReference type="InterPro" id="IPR011990">
    <property type="entry name" value="TPR-like_helical_dom_sf"/>
</dbReference>
<evidence type="ECO:0000256" key="1">
    <source>
        <dbReference type="ARBA" id="ARBA00007626"/>
    </source>
</evidence>
<reference evidence="5" key="2">
    <citation type="submission" date="2008-12" db="EMBL/GenBank/DDBJ databases">
        <title>Improved gene annotation of the rice (Oryza sativa) genomes.</title>
        <authorList>
            <person name="Wang J."/>
            <person name="Li R."/>
            <person name="Fan W."/>
            <person name="Huang Q."/>
            <person name="Zhang J."/>
            <person name="Zhou Y."/>
            <person name="Hu Y."/>
            <person name="Zi S."/>
            <person name="Li J."/>
            <person name="Ni P."/>
            <person name="Zheng H."/>
            <person name="Zhang Y."/>
            <person name="Zhao M."/>
            <person name="Hao Q."/>
            <person name="McDermott J."/>
            <person name="Samudrala R."/>
            <person name="Kristiansen K."/>
            <person name="Wong G.K.-S."/>
        </authorList>
    </citation>
    <scope>NUCLEOTIDE SEQUENCE</scope>
</reference>
<dbReference type="PANTHER" id="PTHR46128">
    <property type="entry name" value="MITOCHONDRIAL GROUP I INTRON SPLICING FACTOR CCM1"/>
    <property type="match status" value="1"/>
</dbReference>
<proteinExistence type="inferred from homology"/>
<dbReference type="Pfam" id="PF01535">
    <property type="entry name" value="PPR"/>
    <property type="match status" value="1"/>
</dbReference>
<dbReference type="Pfam" id="PF12854">
    <property type="entry name" value="PPR_1"/>
    <property type="match status" value="1"/>
</dbReference>
<keyword evidence="2" id="KW-0677">Repeat</keyword>
<dbReference type="AlphaFoldDB" id="B9FQB6"/>
<dbReference type="InterPro" id="IPR002885">
    <property type="entry name" value="PPR_rpt"/>
</dbReference>
<reference evidence="5" key="1">
    <citation type="journal article" date="2005" name="PLoS Biol.">
        <title>The genomes of Oryza sativa: a history of duplications.</title>
        <authorList>
            <person name="Yu J."/>
            <person name="Wang J."/>
            <person name="Lin W."/>
            <person name="Li S."/>
            <person name="Li H."/>
            <person name="Zhou J."/>
            <person name="Ni P."/>
            <person name="Dong W."/>
            <person name="Hu S."/>
            <person name="Zeng C."/>
            <person name="Zhang J."/>
            <person name="Zhang Y."/>
            <person name="Li R."/>
            <person name="Xu Z."/>
            <person name="Li S."/>
            <person name="Li X."/>
            <person name="Zheng H."/>
            <person name="Cong L."/>
            <person name="Lin L."/>
            <person name="Yin J."/>
            <person name="Geng J."/>
            <person name="Li G."/>
            <person name="Shi J."/>
            <person name="Liu J."/>
            <person name="Lv H."/>
            <person name="Li J."/>
            <person name="Wang J."/>
            <person name="Deng Y."/>
            <person name="Ran L."/>
            <person name="Shi X."/>
            <person name="Wang X."/>
            <person name="Wu Q."/>
            <person name="Li C."/>
            <person name="Ren X."/>
            <person name="Wang J."/>
            <person name="Wang X."/>
            <person name="Li D."/>
            <person name="Liu D."/>
            <person name="Zhang X."/>
            <person name="Ji Z."/>
            <person name="Zhao W."/>
            <person name="Sun Y."/>
            <person name="Zhang Z."/>
            <person name="Bao J."/>
            <person name="Han Y."/>
            <person name="Dong L."/>
            <person name="Ji J."/>
            <person name="Chen P."/>
            <person name="Wu S."/>
            <person name="Liu J."/>
            <person name="Xiao Y."/>
            <person name="Bu D."/>
            <person name="Tan J."/>
            <person name="Yang L."/>
            <person name="Ye C."/>
            <person name="Zhang J."/>
            <person name="Xu J."/>
            <person name="Zhou Y."/>
            <person name="Yu Y."/>
            <person name="Zhang B."/>
            <person name="Zhuang S."/>
            <person name="Wei H."/>
            <person name="Liu B."/>
            <person name="Lei M."/>
            <person name="Yu H."/>
            <person name="Li Y."/>
            <person name="Xu H."/>
            <person name="Wei S."/>
            <person name="He X."/>
            <person name="Fang L."/>
            <person name="Zhang Z."/>
            <person name="Zhang Y."/>
            <person name="Huang X."/>
            <person name="Su Z."/>
            <person name="Tong W."/>
            <person name="Li J."/>
            <person name="Tong Z."/>
            <person name="Li S."/>
            <person name="Ye J."/>
            <person name="Wang L."/>
            <person name="Fang L."/>
            <person name="Lei T."/>
            <person name="Chen C."/>
            <person name="Chen H."/>
            <person name="Xu Z."/>
            <person name="Li H."/>
            <person name="Huang H."/>
            <person name="Zhang F."/>
            <person name="Xu H."/>
            <person name="Li N."/>
            <person name="Zhao C."/>
            <person name="Li S."/>
            <person name="Dong L."/>
            <person name="Huang Y."/>
            <person name="Li L."/>
            <person name="Xi Y."/>
            <person name="Qi Q."/>
            <person name="Li W."/>
            <person name="Zhang B."/>
            <person name="Hu W."/>
            <person name="Zhang Y."/>
            <person name="Tian X."/>
            <person name="Jiao Y."/>
            <person name="Liang X."/>
            <person name="Jin J."/>
            <person name="Gao L."/>
            <person name="Zheng W."/>
            <person name="Hao B."/>
            <person name="Liu S."/>
            <person name="Wang W."/>
            <person name="Yuan L."/>
            <person name="Cao M."/>
            <person name="McDermott J."/>
            <person name="Samudrala R."/>
            <person name="Wang J."/>
            <person name="Wong G.K."/>
            <person name="Yang H."/>
        </authorList>
    </citation>
    <scope>NUCLEOTIDE SEQUENCE [LARGE SCALE GENOMIC DNA]</scope>
</reference>
<dbReference type="PROSITE" id="PS51375">
    <property type="entry name" value="PPR"/>
    <property type="match status" value="1"/>
</dbReference>
<dbReference type="NCBIfam" id="TIGR00756">
    <property type="entry name" value="PPR"/>
    <property type="match status" value="1"/>
</dbReference>
<name>B9FQB6_ORYSJ</name>
<evidence type="ECO:0000256" key="3">
    <source>
        <dbReference type="ARBA" id="ARBA00022946"/>
    </source>
</evidence>
<dbReference type="PANTHER" id="PTHR46128:SF211">
    <property type="entry name" value="PENTACOTRIPEPTIDE-REPEAT REGION OF PRORP DOMAIN-CONTAINING PROTEIN"/>
    <property type="match status" value="1"/>
</dbReference>
<sequence length="234" mass="25993">MVLHSSGEGQHDAVCYLLDEMPLPAGPLELFSEAAASPIARHLQRRARRVRVVGWGRSWPRIFGKGSSDLTAAVKSEDLLPESAHRPWLRRRSTGDRSICTMSSPVQCDAEDARGDVKEWMYTESGHLKAGTECWPSARSGSRLNPILIIYNSLMDMYAKSNESWEAENILKQLESSQVKPDVASYNTVVVNGFCLRGLIKDAQRILSEMIADGIGSMCCNFMYDASHARGRIC</sequence>
<evidence type="ECO:0000313" key="5">
    <source>
        <dbReference type="EMBL" id="EEE66158.1"/>
    </source>
</evidence>